<feature type="region of interest" description="Disordered" evidence="1">
    <location>
        <begin position="1"/>
        <end position="28"/>
    </location>
</feature>
<feature type="compositionally biased region" description="Polar residues" evidence="1">
    <location>
        <begin position="88"/>
        <end position="99"/>
    </location>
</feature>
<proteinExistence type="predicted"/>
<dbReference type="PANTHER" id="PTHR35675">
    <property type="entry name" value="HYPOTHETICAL PROTEIN LOC100362216"/>
    <property type="match status" value="1"/>
</dbReference>
<feature type="compositionally biased region" description="Basic residues" evidence="1">
    <location>
        <begin position="164"/>
        <end position="174"/>
    </location>
</feature>
<protein>
    <submittedName>
        <fullName evidence="2">Uncharacterized protein</fullName>
    </submittedName>
</protein>
<organism evidence="2 3">
    <name type="scientific">Podarcis lilfordi</name>
    <name type="common">Lilford's wall lizard</name>
    <dbReference type="NCBI Taxonomy" id="74358"/>
    <lineage>
        <taxon>Eukaryota</taxon>
        <taxon>Metazoa</taxon>
        <taxon>Chordata</taxon>
        <taxon>Craniata</taxon>
        <taxon>Vertebrata</taxon>
        <taxon>Euteleostomi</taxon>
        <taxon>Lepidosauria</taxon>
        <taxon>Squamata</taxon>
        <taxon>Bifurcata</taxon>
        <taxon>Unidentata</taxon>
        <taxon>Episquamata</taxon>
        <taxon>Laterata</taxon>
        <taxon>Lacertibaenia</taxon>
        <taxon>Lacertidae</taxon>
        <taxon>Podarcis</taxon>
    </lineage>
</organism>
<feature type="compositionally biased region" description="Low complexity" evidence="1">
    <location>
        <begin position="67"/>
        <end position="87"/>
    </location>
</feature>
<keyword evidence="3" id="KW-1185">Reference proteome</keyword>
<evidence type="ECO:0000313" key="3">
    <source>
        <dbReference type="Proteomes" id="UP001178461"/>
    </source>
</evidence>
<feature type="region of interest" description="Disordered" evidence="1">
    <location>
        <begin position="152"/>
        <end position="190"/>
    </location>
</feature>
<reference evidence="2" key="1">
    <citation type="submission" date="2022-12" db="EMBL/GenBank/DDBJ databases">
        <authorList>
            <person name="Alioto T."/>
            <person name="Alioto T."/>
            <person name="Gomez Garrido J."/>
        </authorList>
    </citation>
    <scope>NUCLEOTIDE SEQUENCE</scope>
</reference>
<gene>
    <name evidence="2" type="ORF">PODLI_1B038137</name>
</gene>
<feature type="compositionally biased region" description="Basic and acidic residues" evidence="1">
    <location>
        <begin position="1"/>
        <end position="19"/>
    </location>
</feature>
<dbReference type="AlphaFoldDB" id="A0AA35LFR4"/>
<evidence type="ECO:0000313" key="2">
    <source>
        <dbReference type="EMBL" id="CAI5795136.1"/>
    </source>
</evidence>
<sequence>MERKEQRGGGRRTDAHQDPCEGEPGGAVVQRTQVVLLAGEPWGAESGQQVLSSFAHHVLPTTGGGPQEAPGAEPTAKSQQQQQQQQQLGTQSPPCTSSVAPSGQLTFFLCRAASLRERAARLREVLQGVRDQSRGAPAALVGVIVQPRPEEDRGRLLYGDPHGRLRSRPARRGPRAPARQGPRRHQANAERNLDRQIKVYSVVGSCAVFRNNGLRGLLLLPSPANVKPSTLPGLLPPYLVKVSCSSGFSAVTQNKNVQNRKV</sequence>
<name>A0AA35LFR4_9SAUR</name>
<dbReference type="PANTHER" id="PTHR35675:SF1">
    <property type="entry name" value="RIKEN CDNA 2810459M11 GENE"/>
    <property type="match status" value="1"/>
</dbReference>
<dbReference type="EMBL" id="OX395141">
    <property type="protein sequence ID" value="CAI5795136.1"/>
    <property type="molecule type" value="Genomic_DNA"/>
</dbReference>
<feature type="region of interest" description="Disordered" evidence="1">
    <location>
        <begin position="57"/>
        <end position="99"/>
    </location>
</feature>
<evidence type="ECO:0000256" key="1">
    <source>
        <dbReference type="SAM" id="MobiDB-lite"/>
    </source>
</evidence>
<accession>A0AA35LFR4</accession>
<dbReference type="Proteomes" id="UP001178461">
    <property type="component" value="Chromosome 15"/>
</dbReference>